<dbReference type="PROSITE" id="PS00108">
    <property type="entry name" value="PROTEIN_KINASE_ST"/>
    <property type="match status" value="1"/>
</dbReference>
<feature type="domain" description="Protein kinase" evidence="11">
    <location>
        <begin position="24"/>
        <end position="350"/>
    </location>
</feature>
<dbReference type="SMART" id="SM00220">
    <property type="entry name" value="S_TKc"/>
    <property type="match status" value="1"/>
</dbReference>
<dbReference type="STRING" id="101091.A0A1C7N5I1"/>
<keyword evidence="13" id="KW-1185">Reference proteome</keyword>
<accession>A0A1C7N5I1</accession>
<evidence type="ECO:0000313" key="12">
    <source>
        <dbReference type="EMBL" id="OBZ83906.1"/>
    </source>
</evidence>
<proteinExistence type="inferred from homology"/>
<evidence type="ECO:0000256" key="2">
    <source>
        <dbReference type="ARBA" id="ARBA00022527"/>
    </source>
</evidence>
<feature type="binding site" evidence="8">
    <location>
        <position position="52"/>
    </location>
    <ligand>
        <name>ATP</name>
        <dbReference type="ChEBI" id="CHEBI:30616"/>
    </ligand>
</feature>
<keyword evidence="6 12" id="KW-0418">Kinase</keyword>
<evidence type="ECO:0000256" key="4">
    <source>
        <dbReference type="ARBA" id="ARBA00022679"/>
    </source>
</evidence>
<dbReference type="GO" id="GO:0005737">
    <property type="term" value="C:cytoplasm"/>
    <property type="evidence" value="ECO:0007669"/>
    <property type="project" value="TreeGrafter"/>
</dbReference>
<dbReference type="EMBL" id="LUGH01000586">
    <property type="protein sequence ID" value="OBZ83906.1"/>
    <property type="molecule type" value="Genomic_DNA"/>
</dbReference>
<evidence type="ECO:0000256" key="1">
    <source>
        <dbReference type="ARBA" id="ARBA00008867"/>
    </source>
</evidence>
<protein>
    <submittedName>
        <fullName evidence="12">Serine/threonine-protein kinase ppk15</fullName>
    </submittedName>
</protein>
<dbReference type="InterPro" id="IPR011009">
    <property type="entry name" value="Kinase-like_dom_sf"/>
</dbReference>
<dbReference type="GO" id="GO:0004713">
    <property type="term" value="F:protein tyrosine kinase activity"/>
    <property type="evidence" value="ECO:0007669"/>
    <property type="project" value="TreeGrafter"/>
</dbReference>
<evidence type="ECO:0000256" key="5">
    <source>
        <dbReference type="ARBA" id="ARBA00022741"/>
    </source>
</evidence>
<dbReference type="OrthoDB" id="9332038at2759"/>
<dbReference type="AlphaFoldDB" id="A0A1C7N5I1"/>
<keyword evidence="2 9" id="KW-0723">Serine/threonine-protein kinase</keyword>
<keyword evidence="4" id="KW-0808">Transferase</keyword>
<dbReference type="SUPFAM" id="SSF56112">
    <property type="entry name" value="Protein kinase-like (PK-like)"/>
    <property type="match status" value="1"/>
</dbReference>
<dbReference type="InParanoid" id="A0A1C7N5I1"/>
<dbReference type="PANTHER" id="PTHR24058">
    <property type="entry name" value="DUAL SPECIFICITY PROTEIN KINASE"/>
    <property type="match status" value="1"/>
</dbReference>
<dbReference type="InterPro" id="IPR008271">
    <property type="entry name" value="Ser/Thr_kinase_AS"/>
</dbReference>
<dbReference type="Gene3D" id="1.10.510.10">
    <property type="entry name" value="Transferase(Phosphotransferase) domain 1"/>
    <property type="match status" value="1"/>
</dbReference>
<evidence type="ECO:0000256" key="7">
    <source>
        <dbReference type="ARBA" id="ARBA00022840"/>
    </source>
</evidence>
<keyword evidence="5 8" id="KW-0547">Nucleotide-binding</keyword>
<evidence type="ECO:0000256" key="9">
    <source>
        <dbReference type="RuleBase" id="RU000304"/>
    </source>
</evidence>
<evidence type="ECO:0000313" key="13">
    <source>
        <dbReference type="Proteomes" id="UP000093000"/>
    </source>
</evidence>
<dbReference type="InterPro" id="IPR017441">
    <property type="entry name" value="Protein_kinase_ATP_BS"/>
</dbReference>
<dbReference type="GO" id="GO:0005524">
    <property type="term" value="F:ATP binding"/>
    <property type="evidence" value="ECO:0007669"/>
    <property type="project" value="UniProtKB-UniRule"/>
</dbReference>
<dbReference type="PANTHER" id="PTHR24058:SF17">
    <property type="entry name" value="HOMEODOMAIN INTERACTING PROTEIN KINASE, ISOFORM D"/>
    <property type="match status" value="1"/>
</dbReference>
<dbReference type="GO" id="GO:0005634">
    <property type="term" value="C:nucleus"/>
    <property type="evidence" value="ECO:0007669"/>
    <property type="project" value="TreeGrafter"/>
</dbReference>
<dbReference type="GO" id="GO:0004674">
    <property type="term" value="F:protein serine/threonine kinase activity"/>
    <property type="evidence" value="ECO:0007669"/>
    <property type="project" value="UniProtKB-KW"/>
</dbReference>
<dbReference type="Proteomes" id="UP000093000">
    <property type="component" value="Unassembled WGS sequence"/>
</dbReference>
<name>A0A1C7N5I1_9FUNG</name>
<evidence type="ECO:0000256" key="3">
    <source>
        <dbReference type="ARBA" id="ARBA00022553"/>
    </source>
</evidence>
<gene>
    <name evidence="12" type="primary">ppk15_1</name>
    <name evidence="12" type="ORF">A0J61_08052</name>
</gene>
<feature type="region of interest" description="Disordered" evidence="10">
    <location>
        <begin position="382"/>
        <end position="432"/>
    </location>
</feature>
<organism evidence="12 13">
    <name type="scientific">Choanephora cucurbitarum</name>
    <dbReference type="NCBI Taxonomy" id="101091"/>
    <lineage>
        <taxon>Eukaryota</taxon>
        <taxon>Fungi</taxon>
        <taxon>Fungi incertae sedis</taxon>
        <taxon>Mucoromycota</taxon>
        <taxon>Mucoromycotina</taxon>
        <taxon>Mucoromycetes</taxon>
        <taxon>Mucorales</taxon>
        <taxon>Mucorineae</taxon>
        <taxon>Choanephoraceae</taxon>
        <taxon>Choanephoroideae</taxon>
        <taxon>Choanephora</taxon>
    </lineage>
</organism>
<dbReference type="Gene3D" id="3.30.200.20">
    <property type="entry name" value="Phosphorylase Kinase, domain 1"/>
    <property type="match status" value="1"/>
</dbReference>
<dbReference type="InterPro" id="IPR050494">
    <property type="entry name" value="Ser_Thr_dual-spec_kinase"/>
</dbReference>
<sequence>MDLTMKIQILFFMFMDRLDHQTMKKMIDLLGAGTFGQVARCRSRKNELVALKVIKNKPAYTKQSAVEVDILTELNGYHGDHNVIQLRESFMFKHHLCLVFELLSINLYELLKQNRFKGLSTNLVRVFSSQLLDTLTLIQSAQIIHCDLKPENILLRSLETPAIKVIDFGSACFQSQQTYTYIQSRFYRSPEVLLGLDYTAAIDMWSFGCIVAELFLGLPLFPGSSEYNQLSRIIETAGTIPDHMIAVSQYGYRYYNRKVSDTGIQYSLKEMAQYAQERQTPERPSKRYFSTTRLDQLVLKYPMPRKNMSRADIEREMKMRRSLLDFLQKILQVDPRKRLTPQEAVAHPFITGVHLNTRRTQHRPVRDRLVHYCDNGQLSKERLFNSNSSSSSSSSSNSEEGESFGNHFRDKPVANKTYGPFLTPFISPPLDS</sequence>
<evidence type="ECO:0000259" key="11">
    <source>
        <dbReference type="PROSITE" id="PS50011"/>
    </source>
</evidence>
<dbReference type="PROSITE" id="PS00107">
    <property type="entry name" value="PROTEIN_KINASE_ATP"/>
    <property type="match status" value="1"/>
</dbReference>
<evidence type="ECO:0000256" key="10">
    <source>
        <dbReference type="SAM" id="MobiDB-lite"/>
    </source>
</evidence>
<dbReference type="FunFam" id="1.10.510.10:FF:000380">
    <property type="entry name" value="Serine/threonine-protein kinase ppk15"/>
    <property type="match status" value="1"/>
</dbReference>
<feature type="compositionally biased region" description="Low complexity" evidence="10">
    <location>
        <begin position="385"/>
        <end position="398"/>
    </location>
</feature>
<dbReference type="Pfam" id="PF00069">
    <property type="entry name" value="Pkinase"/>
    <property type="match status" value="1"/>
</dbReference>
<reference evidence="12 13" key="1">
    <citation type="submission" date="2016-03" db="EMBL/GenBank/DDBJ databases">
        <title>Choanephora cucurbitarum.</title>
        <authorList>
            <person name="Min B."/>
            <person name="Park H."/>
            <person name="Park J.-H."/>
            <person name="Shin H.-D."/>
            <person name="Choi I.-G."/>
        </authorList>
    </citation>
    <scope>NUCLEOTIDE SEQUENCE [LARGE SCALE GENOMIC DNA]</scope>
    <source>
        <strain evidence="12 13">KUS-F28377</strain>
    </source>
</reference>
<comment type="similarity">
    <text evidence="1">Belongs to the protein kinase superfamily. CMGC Ser/Thr protein kinase family. MNB/DYRK subfamily.</text>
</comment>
<evidence type="ECO:0000256" key="6">
    <source>
        <dbReference type="ARBA" id="ARBA00022777"/>
    </source>
</evidence>
<dbReference type="PROSITE" id="PS50011">
    <property type="entry name" value="PROTEIN_KINASE_DOM"/>
    <property type="match status" value="1"/>
</dbReference>
<keyword evidence="3" id="KW-0597">Phosphoprotein</keyword>
<keyword evidence="7 8" id="KW-0067">ATP-binding</keyword>
<evidence type="ECO:0000256" key="8">
    <source>
        <dbReference type="PROSITE-ProRule" id="PRU10141"/>
    </source>
</evidence>
<comment type="caution">
    <text evidence="12">The sequence shown here is derived from an EMBL/GenBank/DDBJ whole genome shotgun (WGS) entry which is preliminary data.</text>
</comment>
<dbReference type="InterPro" id="IPR000719">
    <property type="entry name" value="Prot_kinase_dom"/>
</dbReference>